<name>A0ABT1QUE9_9GAMM</name>
<comment type="caution">
    <text evidence="2">The sequence shown here is derived from an EMBL/GenBank/DDBJ whole genome shotgun (WGS) entry which is preliminary data.</text>
</comment>
<dbReference type="Proteomes" id="UP001165498">
    <property type="component" value="Unassembled WGS sequence"/>
</dbReference>
<evidence type="ECO:0000313" key="2">
    <source>
        <dbReference type="EMBL" id="MCQ4165920.1"/>
    </source>
</evidence>
<proteinExistence type="predicted"/>
<evidence type="ECO:0000256" key="1">
    <source>
        <dbReference type="SAM" id="MobiDB-lite"/>
    </source>
</evidence>
<sequence length="125" mass="13383">MTFIDHLLVMIRLEDGGSLVRRALPRLRRHSGIQSGKPAAGTVARFPDRVLAGFPGDAAGRRQVRSIVQQRDRRDRDSAAPGGGPVHAGSARLSAPAGVSAARSDIQCAAEIVNLRSSVKWPRNI</sequence>
<keyword evidence="3" id="KW-1185">Reference proteome</keyword>
<protein>
    <submittedName>
        <fullName evidence="2">Uncharacterized protein</fullName>
    </submittedName>
</protein>
<reference evidence="2" key="1">
    <citation type="submission" date="2022-07" db="EMBL/GenBank/DDBJ databases">
        <title>Tahibacter sp., a new gammaproteobacterium isolated from the silt sample collected at pig farm.</title>
        <authorList>
            <person name="Chen H."/>
        </authorList>
    </citation>
    <scope>NUCLEOTIDE SEQUENCE</scope>
    <source>
        <strain evidence="2">P2K</strain>
    </source>
</reference>
<organism evidence="2 3">
    <name type="scientific">Tahibacter harae</name>
    <dbReference type="NCBI Taxonomy" id="2963937"/>
    <lineage>
        <taxon>Bacteria</taxon>
        <taxon>Pseudomonadati</taxon>
        <taxon>Pseudomonadota</taxon>
        <taxon>Gammaproteobacteria</taxon>
        <taxon>Lysobacterales</taxon>
        <taxon>Rhodanobacteraceae</taxon>
        <taxon>Tahibacter</taxon>
    </lineage>
</organism>
<dbReference type="RefSeq" id="WP_255915109.1">
    <property type="nucleotide sequence ID" value="NZ_JANFQO010000013.1"/>
</dbReference>
<gene>
    <name evidence="2" type="ORF">NM961_14460</name>
</gene>
<feature type="region of interest" description="Disordered" evidence="1">
    <location>
        <begin position="62"/>
        <end position="94"/>
    </location>
</feature>
<accession>A0ABT1QUE9</accession>
<evidence type="ECO:0000313" key="3">
    <source>
        <dbReference type="Proteomes" id="UP001165498"/>
    </source>
</evidence>
<dbReference type="EMBL" id="JANFQO010000013">
    <property type="protein sequence ID" value="MCQ4165920.1"/>
    <property type="molecule type" value="Genomic_DNA"/>
</dbReference>